<dbReference type="GO" id="GO:0017004">
    <property type="term" value="P:cytochrome complex assembly"/>
    <property type="evidence" value="ECO:0007669"/>
    <property type="project" value="UniProtKB-KW"/>
</dbReference>
<gene>
    <name evidence="9" type="ORF">COB20_05020</name>
</gene>
<evidence type="ECO:0000256" key="3">
    <source>
        <dbReference type="ARBA" id="ARBA00022748"/>
    </source>
</evidence>
<dbReference type="InterPro" id="IPR003834">
    <property type="entry name" value="Cyt_c_assmbl_TM_dom"/>
</dbReference>
<dbReference type="Pfam" id="PF13899">
    <property type="entry name" value="Thioredoxin_7"/>
    <property type="match status" value="1"/>
</dbReference>
<dbReference type="GO" id="GO:0016020">
    <property type="term" value="C:membrane"/>
    <property type="evidence" value="ECO:0007669"/>
    <property type="project" value="UniProtKB-SubCell"/>
</dbReference>
<comment type="subcellular location">
    <subcellularLocation>
        <location evidence="1">Membrane</location>
        <topology evidence="1">Multi-pass membrane protein</topology>
    </subcellularLocation>
</comment>
<keyword evidence="5 6" id="KW-0472">Membrane</keyword>
<keyword evidence="2 6" id="KW-0812">Transmembrane</keyword>
<evidence type="ECO:0008006" key="11">
    <source>
        <dbReference type="Google" id="ProtNLM"/>
    </source>
</evidence>
<comment type="caution">
    <text evidence="9">The sequence shown here is derived from an EMBL/GenBank/DDBJ whole genome shotgun (WGS) entry which is preliminary data.</text>
</comment>
<dbReference type="EMBL" id="NVUL01000018">
    <property type="protein sequence ID" value="PCI79350.1"/>
    <property type="molecule type" value="Genomic_DNA"/>
</dbReference>
<protein>
    <recommendedName>
        <fullName evidence="11">Thioredoxin domain-containing protein</fullName>
    </recommendedName>
</protein>
<keyword evidence="3" id="KW-0201">Cytochrome c-type biogenesis</keyword>
<dbReference type="InterPro" id="IPR035671">
    <property type="entry name" value="DsbD_gamma"/>
</dbReference>
<feature type="transmembrane region" description="Helical" evidence="6">
    <location>
        <begin position="726"/>
        <end position="749"/>
    </location>
</feature>
<feature type="transmembrane region" description="Helical" evidence="6">
    <location>
        <begin position="615"/>
        <end position="640"/>
    </location>
</feature>
<reference evidence="10" key="1">
    <citation type="submission" date="2017-08" db="EMBL/GenBank/DDBJ databases">
        <title>A dynamic microbial community with high functional redundancy inhabits the cold, oxic subseafloor aquifer.</title>
        <authorList>
            <person name="Tully B.J."/>
            <person name="Wheat C.G."/>
            <person name="Glazer B.T."/>
            <person name="Huber J.A."/>
        </authorList>
    </citation>
    <scope>NUCLEOTIDE SEQUENCE [LARGE SCALE GENOMIC DNA]</scope>
</reference>
<evidence type="ECO:0000259" key="7">
    <source>
        <dbReference type="Pfam" id="PF02683"/>
    </source>
</evidence>
<dbReference type="InterPro" id="IPR036249">
    <property type="entry name" value="Thioredoxin-like_sf"/>
</dbReference>
<feature type="transmembrane region" description="Helical" evidence="6">
    <location>
        <begin position="694"/>
        <end position="714"/>
    </location>
</feature>
<feature type="transmembrane region" description="Helical" evidence="6">
    <location>
        <begin position="569"/>
        <end position="594"/>
    </location>
</feature>
<evidence type="ECO:0000259" key="8">
    <source>
        <dbReference type="Pfam" id="PF11412"/>
    </source>
</evidence>
<feature type="transmembrane region" description="Helical" evidence="6">
    <location>
        <begin position="793"/>
        <end position="812"/>
    </location>
</feature>
<feature type="domain" description="Thiol:disulfide interchange protein DsbD N-terminal" evidence="8">
    <location>
        <begin position="41"/>
        <end position="159"/>
    </location>
</feature>
<evidence type="ECO:0000256" key="1">
    <source>
        <dbReference type="ARBA" id="ARBA00004141"/>
    </source>
</evidence>
<dbReference type="PANTHER" id="PTHR32234">
    <property type="entry name" value="THIOL:DISULFIDE INTERCHANGE PROTEIN DSBD"/>
    <property type="match status" value="1"/>
</dbReference>
<evidence type="ECO:0000313" key="10">
    <source>
        <dbReference type="Proteomes" id="UP000218767"/>
    </source>
</evidence>
<sequence length="978" mass="108150">MGVKMRLKLHNFLILIGFILVAGGAQAQIYKTDQIEVELVSETRNVVPGETLWLAIRLDPIEHWHTYWKFGGDSGEATEANEWQLPAGASAGDIVWPIPEWTPFPGSDLVTFTYEREVFLPIPVTVPADYSASNFELHTNVDYQVCYEICIPGSAEFDLSLPVGGTAQIDEKWQQGFAEARALTPVPAEQHSLQANFNSFDGKFNVMVEAEENLFDDIDEVWFFPEQRRIMKYAPFRKVIKDGNRLQISTEQHRRFDTDLQELNGLLAYIDDDGQWHGYDIKPRYANVAWDHSIEVELLSETTNIVPGETTWLGLRLQPAEHWHTYWKMGGDSGEPTSANEWTAPEGTNIGELLWPAPHWLPFYDTDLVNFAYEEEVLHPIAVTIPADYEGDTVELSTLAFWNVCEQICIPGEQRLSITLPVAQSSELDAGNAQIFATAREQIPTVDHDIKSLIAVAGDRVSLGFEAPDAIFSGYTDAFFFPEQRRIVKPGPLRDVSIQGNLLQITHQQPRRMLDDLTEVYGVLVLENEQGERTAYDFQNPTADANLTTIVPLAAANNSSSTGGAGGGLLLYMLFALMGGFILNLMPCVFPVLSMKALSFAKNAGESVHKQRMDGLAYTVGVIAAFVALATVLIVLRAGGERIGWAFQFQQPWFLAFIVYVFFMMALSLSGVFEIGAGLMGAGGSLAQKKGYKGSFFTGVLATTVATPCTAPFMGPALGFALTQSWVVAMLVFIALGLGMALPILVLSFMPSLTKYMPKPGAWMETFKQFMAFPLYASALFFLWVLGNQVGVMGMSMVLGVCILLAFAAWLYQRRFTFGPILRTVNYAVGAAALFAAVYLMQTPFLQTVSMDQTASVDANGNSTRNYEVFSTARLDEIQAEGRPVFVNMTAAWCITCLANEQTTLGTERVEQALLDNDITYMKGDWTNEDPEITAILEEFNRPSVPLYILYPGDSSKEPVILPQILTPGLVADAFASI</sequence>
<organism evidence="9 10">
    <name type="scientific">SAR86 cluster bacterium</name>
    <dbReference type="NCBI Taxonomy" id="2030880"/>
    <lineage>
        <taxon>Bacteria</taxon>
        <taxon>Pseudomonadati</taxon>
        <taxon>Pseudomonadota</taxon>
        <taxon>Gammaproteobacteria</taxon>
        <taxon>SAR86 cluster</taxon>
    </lineage>
</organism>
<proteinExistence type="predicted"/>
<dbReference type="SUPFAM" id="SSF52833">
    <property type="entry name" value="Thioredoxin-like"/>
    <property type="match status" value="1"/>
</dbReference>
<dbReference type="AlphaFoldDB" id="A0A2A4X9V5"/>
<dbReference type="CDD" id="cd02953">
    <property type="entry name" value="DsbDgamma"/>
    <property type="match status" value="1"/>
</dbReference>
<keyword evidence="4 6" id="KW-1133">Transmembrane helix</keyword>
<feature type="transmembrane region" description="Helical" evidence="6">
    <location>
        <begin position="824"/>
        <end position="841"/>
    </location>
</feature>
<feature type="domain" description="Thiol:disulfide interchange protein DsbD N-terminal" evidence="8">
    <location>
        <begin position="297"/>
        <end position="418"/>
    </location>
</feature>
<dbReference type="Pfam" id="PF11412">
    <property type="entry name" value="DsbD_N"/>
    <property type="match status" value="2"/>
</dbReference>
<dbReference type="Pfam" id="PF02683">
    <property type="entry name" value="DsbD_TM"/>
    <property type="match status" value="1"/>
</dbReference>
<evidence type="ECO:0000313" key="9">
    <source>
        <dbReference type="EMBL" id="PCI79350.1"/>
    </source>
</evidence>
<dbReference type="PANTHER" id="PTHR32234:SF3">
    <property type="entry name" value="SUPPRESSION OF COPPER SENSITIVITY PROTEIN"/>
    <property type="match status" value="1"/>
</dbReference>
<dbReference type="InterPro" id="IPR028250">
    <property type="entry name" value="DsbDN"/>
</dbReference>
<evidence type="ECO:0000256" key="2">
    <source>
        <dbReference type="ARBA" id="ARBA00022692"/>
    </source>
</evidence>
<name>A0A2A4X9V5_9GAMM</name>
<dbReference type="Proteomes" id="UP000218767">
    <property type="component" value="Unassembled WGS sequence"/>
</dbReference>
<accession>A0A2A4X9V5</accession>
<dbReference type="GO" id="GO:0045454">
    <property type="term" value="P:cell redox homeostasis"/>
    <property type="evidence" value="ECO:0007669"/>
    <property type="project" value="TreeGrafter"/>
</dbReference>
<feature type="transmembrane region" description="Helical" evidence="6">
    <location>
        <begin position="652"/>
        <end position="673"/>
    </location>
</feature>
<dbReference type="GO" id="GO:0015035">
    <property type="term" value="F:protein-disulfide reductase activity"/>
    <property type="evidence" value="ECO:0007669"/>
    <property type="project" value="TreeGrafter"/>
</dbReference>
<dbReference type="Gene3D" id="3.40.30.10">
    <property type="entry name" value="Glutaredoxin"/>
    <property type="match status" value="1"/>
</dbReference>
<evidence type="ECO:0000256" key="6">
    <source>
        <dbReference type="SAM" id="Phobius"/>
    </source>
</evidence>
<feature type="transmembrane region" description="Helical" evidence="6">
    <location>
        <begin position="770"/>
        <end position="787"/>
    </location>
</feature>
<evidence type="ECO:0000256" key="5">
    <source>
        <dbReference type="ARBA" id="ARBA00023136"/>
    </source>
</evidence>
<feature type="domain" description="Cytochrome C biogenesis protein transmembrane" evidence="7">
    <location>
        <begin position="571"/>
        <end position="782"/>
    </location>
</feature>
<evidence type="ECO:0000256" key="4">
    <source>
        <dbReference type="ARBA" id="ARBA00022989"/>
    </source>
</evidence>